<evidence type="ECO:0000313" key="2">
    <source>
        <dbReference type="EMBL" id="EFH68240.1"/>
    </source>
</evidence>
<reference evidence="3" key="1">
    <citation type="journal article" date="2011" name="Nat. Genet.">
        <title>The Arabidopsis lyrata genome sequence and the basis of rapid genome size change.</title>
        <authorList>
            <person name="Hu T.T."/>
            <person name="Pattyn P."/>
            <person name="Bakker E.G."/>
            <person name="Cao J."/>
            <person name="Cheng J.-F."/>
            <person name="Clark R.M."/>
            <person name="Fahlgren N."/>
            <person name="Fawcett J.A."/>
            <person name="Grimwood J."/>
            <person name="Gundlach H."/>
            <person name="Haberer G."/>
            <person name="Hollister J.D."/>
            <person name="Ossowski S."/>
            <person name="Ottilar R.P."/>
            <person name="Salamov A.A."/>
            <person name="Schneeberger K."/>
            <person name="Spannagl M."/>
            <person name="Wang X."/>
            <person name="Yang L."/>
            <person name="Nasrallah M.E."/>
            <person name="Bergelson J."/>
            <person name="Carrington J.C."/>
            <person name="Gaut B.S."/>
            <person name="Schmutz J."/>
            <person name="Mayer K.F.X."/>
            <person name="Van de Peer Y."/>
            <person name="Grigoriev I.V."/>
            <person name="Nordborg M."/>
            <person name="Weigel D."/>
            <person name="Guo Y.-L."/>
        </authorList>
    </citation>
    <scope>NUCLEOTIDE SEQUENCE [LARGE SCALE GENOMIC DNA]</scope>
    <source>
        <strain evidence="3">cv. MN47</strain>
    </source>
</reference>
<organism evidence="3">
    <name type="scientific">Arabidopsis lyrata subsp. lyrata</name>
    <name type="common">Lyre-leaved rock-cress</name>
    <dbReference type="NCBI Taxonomy" id="81972"/>
    <lineage>
        <taxon>Eukaryota</taxon>
        <taxon>Viridiplantae</taxon>
        <taxon>Streptophyta</taxon>
        <taxon>Embryophyta</taxon>
        <taxon>Tracheophyta</taxon>
        <taxon>Spermatophyta</taxon>
        <taxon>Magnoliopsida</taxon>
        <taxon>eudicotyledons</taxon>
        <taxon>Gunneridae</taxon>
        <taxon>Pentapetalae</taxon>
        <taxon>rosids</taxon>
        <taxon>malvids</taxon>
        <taxon>Brassicales</taxon>
        <taxon>Brassicaceae</taxon>
        <taxon>Camelineae</taxon>
        <taxon>Arabidopsis</taxon>
    </lineage>
</organism>
<gene>
    <name evidence="2" type="ORF">ARALYDRAFT_892846</name>
</gene>
<dbReference type="EMBL" id="GL348713">
    <property type="protein sequence ID" value="EFH68240.1"/>
    <property type="molecule type" value="Genomic_DNA"/>
</dbReference>
<evidence type="ECO:0000313" key="3">
    <source>
        <dbReference type="Proteomes" id="UP000008694"/>
    </source>
</evidence>
<name>D7KB43_ARALL</name>
<dbReference type="AlphaFoldDB" id="D7KB43"/>
<sequence>MAITKKTLVALVFTIFFIISFGHGRTTTPSYGMLFDSVTCEGGFEQCPPGGGDVKCDAYCKTLKNKYDFGVCSKIYGCCCHKNV</sequence>
<dbReference type="KEGG" id="aly:9328043"/>
<dbReference type="STRING" id="81972.D7KB43"/>
<feature type="signal peptide" evidence="1">
    <location>
        <begin position="1"/>
        <end position="24"/>
    </location>
</feature>
<dbReference type="Proteomes" id="UP000008694">
    <property type="component" value="Unassembled WGS sequence"/>
</dbReference>
<accession>D7KB43</accession>
<evidence type="ECO:0000256" key="1">
    <source>
        <dbReference type="SAM" id="SignalP"/>
    </source>
</evidence>
<proteinExistence type="predicted"/>
<keyword evidence="1" id="KW-0732">Signal</keyword>
<keyword evidence="3" id="KW-1185">Reference proteome</keyword>
<dbReference type="HOGENOM" id="CLU_183259_0_0_1"/>
<protein>
    <submittedName>
        <fullName evidence="2">Uncharacterized protein</fullName>
    </submittedName>
</protein>
<feature type="chain" id="PRO_5003100263" evidence="1">
    <location>
        <begin position="25"/>
        <end position="84"/>
    </location>
</feature>
<dbReference type="OrthoDB" id="10282697at2759"/>
<dbReference type="Gramene" id="scaffold_105640.1">
    <property type="protein sequence ID" value="scaffold_105640.1"/>
    <property type="gene ID" value="scaffold_105640.1"/>
</dbReference>